<sequence>MGACSPSGIRAGGASTTLSVDPELFHRLARRIARASYLSLPSARGISTVDFATVIEWSGILNSCELQYLDDFVGATVRAIVDVLWLGSVMRATTAEEYLHYLNSVDALITNLLSQGRQLPSTNEQPHPPKVVHRLLANRLGTILIERKVVSALKAGTLRLLNVEVATLRIVSYWLALAPDRVASANPGWIAVKGLMRDHKIDISVAELLADQRVSFRYQIDWWLLLQASSAKQDVKDEVRALATSVLRVSTCCGGFLKLIRGIKAAVAVSPISPSRRGAGRSRRPSAPSLLRTFTRAITLELGSRLQNHVAVELQNALRSMPRHLKGVVSNRSCDRVDVTIRETICLRILSAVCDAFEQLSRPTEPTTEEILCCLVMHSLLPTPSKSVDTPVEDDDHESNSSVSSKDSAMVSSLGDGRFRRHEKVSSPRPTQLTDEEHLDGPSYAEALGVLVEVYSLSINSRVSWSTMCRDIRWLSEYSVRRLEDVVDAVRRIDHIGTGRASLSEVVDEDATGEMKQNWSKLARRFCTLVDRLAGRGSTLVLEADRLSFDLAESFGRCQRLVMQLDAENIVSFAKELGVPMEEVDPQTAVLSTLRGPGRAKAGVLAKSLPSCLPLPKLSSRHQLSPEGSSSESDSPLSKGPQRSGPGPSPRNSSAPNRGRTVHSSLQSKADRTATIFDFPSIIRGSLPAPNGEESDPVREAVRQSTSFEFTADPRVETSTFPTGPAFDRSFGSPTRGDLRERLNDVTCDATNLESSALLAMLREQRELNKSLLDELRQSREQFVAAVAARDRDQVVAEAVDAAHRDRERHMQALKHDQFIKSLALIGTSLSPKKGQLKSSGRPGVVVPLTARPAVQTPMLQTLLARESLRRSYNGDSAPTSYVTTSRTDYNKSNLRAMDNLFDNIKVNEA</sequence>
<dbReference type="AlphaFoldDB" id="A0A7J6M3J3"/>
<name>A0A7J6M3J3_PERCH</name>
<feature type="compositionally biased region" description="Low complexity" evidence="1">
    <location>
        <begin position="625"/>
        <end position="659"/>
    </location>
</feature>
<comment type="caution">
    <text evidence="2">The sequence shown here is derived from an EMBL/GenBank/DDBJ whole genome shotgun (WGS) entry which is preliminary data.</text>
</comment>
<dbReference type="Proteomes" id="UP000591131">
    <property type="component" value="Unassembled WGS sequence"/>
</dbReference>
<dbReference type="OrthoDB" id="431126at2759"/>
<feature type="region of interest" description="Disordered" evidence="1">
    <location>
        <begin position="716"/>
        <end position="738"/>
    </location>
</feature>
<evidence type="ECO:0000313" key="2">
    <source>
        <dbReference type="EMBL" id="KAF4666128.1"/>
    </source>
</evidence>
<keyword evidence="3" id="KW-1185">Reference proteome</keyword>
<dbReference type="EMBL" id="JAAPAO010000242">
    <property type="protein sequence ID" value="KAF4666128.1"/>
    <property type="molecule type" value="Genomic_DNA"/>
</dbReference>
<accession>A0A7J6M3J3</accession>
<gene>
    <name evidence="2" type="ORF">FOL47_004241</name>
</gene>
<evidence type="ECO:0000256" key="1">
    <source>
        <dbReference type="SAM" id="MobiDB-lite"/>
    </source>
</evidence>
<evidence type="ECO:0000313" key="3">
    <source>
        <dbReference type="Proteomes" id="UP000591131"/>
    </source>
</evidence>
<organism evidence="2 3">
    <name type="scientific">Perkinsus chesapeaki</name>
    <name type="common">Clam parasite</name>
    <name type="synonym">Perkinsus andrewsi</name>
    <dbReference type="NCBI Taxonomy" id="330153"/>
    <lineage>
        <taxon>Eukaryota</taxon>
        <taxon>Sar</taxon>
        <taxon>Alveolata</taxon>
        <taxon>Perkinsozoa</taxon>
        <taxon>Perkinsea</taxon>
        <taxon>Perkinsida</taxon>
        <taxon>Perkinsidae</taxon>
        <taxon>Perkinsus</taxon>
    </lineage>
</organism>
<feature type="region of interest" description="Disordered" evidence="1">
    <location>
        <begin position="385"/>
        <end position="438"/>
    </location>
</feature>
<feature type="region of interest" description="Disordered" evidence="1">
    <location>
        <begin position="616"/>
        <end position="670"/>
    </location>
</feature>
<reference evidence="2 3" key="1">
    <citation type="submission" date="2020-04" db="EMBL/GenBank/DDBJ databases">
        <title>Perkinsus chesapeaki whole genome sequence.</title>
        <authorList>
            <person name="Bogema D.R."/>
        </authorList>
    </citation>
    <scope>NUCLEOTIDE SEQUENCE [LARGE SCALE GENOMIC DNA]</scope>
    <source>
        <strain evidence="2">ATCC PRA-425</strain>
    </source>
</reference>
<proteinExistence type="predicted"/>
<feature type="compositionally biased region" description="Low complexity" evidence="1">
    <location>
        <begin position="400"/>
        <end position="413"/>
    </location>
</feature>
<protein>
    <submittedName>
        <fullName evidence="2">Uncharacterized protein</fullName>
    </submittedName>
</protein>